<dbReference type="InterPro" id="IPR001173">
    <property type="entry name" value="Glyco_trans_2-like"/>
</dbReference>
<dbReference type="InterPro" id="IPR029044">
    <property type="entry name" value="Nucleotide-diphossugar_trans"/>
</dbReference>
<evidence type="ECO:0000313" key="2">
    <source>
        <dbReference type="EMBL" id="SUY93430.1"/>
    </source>
</evidence>
<dbReference type="PANTHER" id="PTHR22916">
    <property type="entry name" value="GLYCOSYLTRANSFERASE"/>
    <property type="match status" value="1"/>
</dbReference>
<dbReference type="CDD" id="cd00761">
    <property type="entry name" value="Glyco_tranf_GTA_type"/>
    <property type="match status" value="1"/>
</dbReference>
<proteinExistence type="predicted"/>
<protein>
    <submittedName>
        <fullName evidence="2">Chondroitin polymerase</fullName>
    </submittedName>
</protein>
<dbReference type="GO" id="GO:0016758">
    <property type="term" value="F:hexosyltransferase activity"/>
    <property type="evidence" value="ECO:0007669"/>
    <property type="project" value="UniProtKB-ARBA"/>
</dbReference>
<dbReference type="PANTHER" id="PTHR22916:SF3">
    <property type="entry name" value="UDP-GLCNAC:BETAGAL BETA-1,3-N-ACETYLGLUCOSAMINYLTRANSFERASE-LIKE PROTEIN 1"/>
    <property type="match status" value="1"/>
</dbReference>
<dbReference type="Proteomes" id="UP000254029">
    <property type="component" value="Unassembled WGS sequence"/>
</dbReference>
<evidence type="ECO:0000259" key="1">
    <source>
        <dbReference type="Pfam" id="PF00535"/>
    </source>
</evidence>
<organism evidence="2 3">
    <name type="scientific">Chromobacterium violaceum</name>
    <dbReference type="NCBI Taxonomy" id="536"/>
    <lineage>
        <taxon>Bacteria</taxon>
        <taxon>Pseudomonadati</taxon>
        <taxon>Pseudomonadota</taxon>
        <taxon>Betaproteobacteria</taxon>
        <taxon>Neisseriales</taxon>
        <taxon>Chromobacteriaceae</taxon>
        <taxon>Chromobacterium</taxon>
    </lineage>
</organism>
<feature type="domain" description="Glycosyltransferase 2-like" evidence="1">
    <location>
        <begin position="4"/>
        <end position="135"/>
    </location>
</feature>
<name>A0AAX2MGH5_CHRVL</name>
<dbReference type="AlphaFoldDB" id="A0AAX2MGH5"/>
<dbReference type="RefSeq" id="WP_076225313.1">
    <property type="nucleotide sequence ID" value="NZ_JBHMEH010000003.1"/>
</dbReference>
<dbReference type="SUPFAM" id="SSF53448">
    <property type="entry name" value="Nucleotide-diphospho-sugar transferases"/>
    <property type="match status" value="1"/>
</dbReference>
<sequence>MLLSIIMPAHNAAAYLERTLALLAQQIAGLEQVEVVAIDDASTDETAKILVEFARTYSWLKTISVDFANVGQARLAGMELVEGRYITFLDSDDAFLPGGLAWMVEALLEHEPDLLMTPLWETNQPLSEFEDTKSFARIVPLSNKQACDLFCEHKQLQGHFIGKCVSRRLLEQYGLVSMKCYEDMATTPYWISKAKSILWGETPVYAYYKRPGSLSDRGQTWRYGEEYIRALQSMETAFFGRVELWQTAHLWIGFAKDLLKTPAGRQFLAAQPAVAEKIQSISIWRYLVETQVSCKWKMRFLRVRLRLQ</sequence>
<comment type="caution">
    <text evidence="2">The sequence shown here is derived from an EMBL/GenBank/DDBJ whole genome shotgun (WGS) entry which is preliminary data.</text>
</comment>
<accession>A0AAX2MGH5</accession>
<evidence type="ECO:0000313" key="3">
    <source>
        <dbReference type="Proteomes" id="UP000254029"/>
    </source>
</evidence>
<dbReference type="Gene3D" id="3.90.550.10">
    <property type="entry name" value="Spore Coat Polysaccharide Biosynthesis Protein SpsA, Chain A"/>
    <property type="match status" value="1"/>
</dbReference>
<reference evidence="2 3" key="1">
    <citation type="submission" date="2018-06" db="EMBL/GenBank/DDBJ databases">
        <authorList>
            <consortium name="Pathogen Informatics"/>
            <person name="Doyle S."/>
        </authorList>
    </citation>
    <scope>NUCLEOTIDE SEQUENCE [LARGE SCALE GENOMIC DNA]</scope>
    <source>
        <strain evidence="2 3">NCTC8684</strain>
    </source>
</reference>
<dbReference type="Pfam" id="PF00535">
    <property type="entry name" value="Glycos_transf_2"/>
    <property type="match status" value="1"/>
</dbReference>
<dbReference type="EMBL" id="UIGR01000003">
    <property type="protein sequence ID" value="SUY93430.1"/>
    <property type="molecule type" value="Genomic_DNA"/>
</dbReference>
<gene>
    <name evidence="2" type="primary">kfoC</name>
    <name evidence="2" type="ORF">NCTC8684_04566</name>
</gene>